<feature type="transmembrane region" description="Helical" evidence="1">
    <location>
        <begin position="6"/>
        <end position="23"/>
    </location>
</feature>
<keyword evidence="1" id="KW-1133">Transmembrane helix</keyword>
<organism evidence="3 4">
    <name type="scientific">Nocardioides mangrovicus</name>
    <dbReference type="NCBI Taxonomy" id="2478913"/>
    <lineage>
        <taxon>Bacteria</taxon>
        <taxon>Bacillati</taxon>
        <taxon>Actinomycetota</taxon>
        <taxon>Actinomycetes</taxon>
        <taxon>Propionibacteriales</taxon>
        <taxon>Nocardioidaceae</taxon>
        <taxon>Nocardioides</taxon>
    </lineage>
</organism>
<reference evidence="3 4" key="1">
    <citation type="submission" date="2018-10" db="EMBL/GenBank/DDBJ databases">
        <title>Marmoricola sp. 4Q3S-7 whole genome shotgun sequence.</title>
        <authorList>
            <person name="Li F."/>
        </authorList>
    </citation>
    <scope>NUCLEOTIDE SEQUENCE [LARGE SCALE GENOMIC DNA]</scope>
    <source>
        <strain evidence="3 4">4Q3S-7</strain>
    </source>
</reference>
<dbReference type="EMBL" id="RDBE01000001">
    <property type="protein sequence ID" value="RLV50698.1"/>
    <property type="molecule type" value="Genomic_DNA"/>
</dbReference>
<name>A0A3L8P8B5_9ACTN</name>
<protein>
    <submittedName>
        <fullName evidence="3">VanZ family protein</fullName>
    </submittedName>
</protein>
<evidence type="ECO:0000259" key="2">
    <source>
        <dbReference type="Pfam" id="PF04892"/>
    </source>
</evidence>
<dbReference type="PANTHER" id="PTHR28008:SF1">
    <property type="entry name" value="DOMAIN PROTEIN, PUTATIVE (AFU_ORTHOLOGUE AFUA_3G10980)-RELATED"/>
    <property type="match status" value="1"/>
</dbReference>
<accession>A0A3L8P8B5</accession>
<evidence type="ECO:0000256" key="1">
    <source>
        <dbReference type="SAM" id="Phobius"/>
    </source>
</evidence>
<keyword evidence="1" id="KW-0812">Transmembrane</keyword>
<sequence>MIARPVFVAVCGASLFVLFLPGSDVPTNVPVSDKVVHAGLFFLLALTGRWAGLSTATLAVELVLYAAASEVLQSVLPIHRDGDVRDALADVAGLAMGLVVARLVRRRALG</sequence>
<dbReference type="PANTHER" id="PTHR28008">
    <property type="entry name" value="DOMAIN PROTEIN, PUTATIVE (AFU_ORTHOLOGUE AFUA_3G10980)-RELATED"/>
    <property type="match status" value="1"/>
</dbReference>
<proteinExistence type="predicted"/>
<keyword evidence="4" id="KW-1185">Reference proteome</keyword>
<feature type="transmembrane region" description="Helical" evidence="1">
    <location>
        <begin position="35"/>
        <end position="67"/>
    </location>
</feature>
<gene>
    <name evidence="3" type="ORF">D9V37_01650</name>
</gene>
<dbReference type="Pfam" id="PF04892">
    <property type="entry name" value="VanZ"/>
    <property type="match status" value="1"/>
</dbReference>
<keyword evidence="1" id="KW-0472">Membrane</keyword>
<dbReference type="RefSeq" id="WP_121804379.1">
    <property type="nucleotide sequence ID" value="NZ_RDBE01000001.1"/>
</dbReference>
<dbReference type="Proteomes" id="UP000281708">
    <property type="component" value="Unassembled WGS sequence"/>
</dbReference>
<dbReference type="NCBIfam" id="NF037970">
    <property type="entry name" value="vanZ_1"/>
    <property type="match status" value="1"/>
</dbReference>
<dbReference type="AlphaFoldDB" id="A0A3L8P8B5"/>
<dbReference type="InterPro" id="IPR006976">
    <property type="entry name" value="VanZ-like"/>
</dbReference>
<feature type="domain" description="VanZ-like" evidence="2">
    <location>
        <begin position="35"/>
        <end position="104"/>
    </location>
</feature>
<comment type="caution">
    <text evidence="3">The sequence shown here is derived from an EMBL/GenBank/DDBJ whole genome shotgun (WGS) entry which is preliminary data.</text>
</comment>
<dbReference type="OrthoDB" id="5194541at2"/>
<evidence type="ECO:0000313" key="3">
    <source>
        <dbReference type="EMBL" id="RLV50698.1"/>
    </source>
</evidence>
<evidence type="ECO:0000313" key="4">
    <source>
        <dbReference type="Proteomes" id="UP000281708"/>
    </source>
</evidence>